<evidence type="ECO:0000256" key="1">
    <source>
        <dbReference type="SAM" id="MobiDB-lite"/>
    </source>
</evidence>
<name>A0A7R9L5Y2_9ACAR</name>
<dbReference type="AlphaFoldDB" id="A0A7R9L5Y2"/>
<feature type="compositionally biased region" description="Low complexity" evidence="1">
    <location>
        <begin position="1"/>
        <end position="11"/>
    </location>
</feature>
<reference evidence="2" key="1">
    <citation type="submission" date="2020-11" db="EMBL/GenBank/DDBJ databases">
        <authorList>
            <person name="Tran Van P."/>
        </authorList>
    </citation>
    <scope>NUCLEOTIDE SEQUENCE</scope>
</reference>
<dbReference type="EMBL" id="OC871694">
    <property type="protein sequence ID" value="CAD7635541.1"/>
    <property type="molecule type" value="Genomic_DNA"/>
</dbReference>
<evidence type="ECO:0000313" key="3">
    <source>
        <dbReference type="Proteomes" id="UP000759131"/>
    </source>
</evidence>
<feature type="region of interest" description="Disordered" evidence="1">
    <location>
        <begin position="1"/>
        <end position="120"/>
    </location>
</feature>
<feature type="compositionally biased region" description="Polar residues" evidence="1">
    <location>
        <begin position="42"/>
        <end position="57"/>
    </location>
</feature>
<keyword evidence="3" id="KW-1185">Reference proteome</keyword>
<sequence length="120" mass="12824">MSSSDSDISSDLITDPEVMDALSATKRTAHTEPPPMSAIAGHTSQPLTNVSDTSSDENSGHEEYDSRPTQAVNRETAGRKSGHRRVNISDTSSDENSGQESADSRPKVTADGVHQDSYYA</sequence>
<organism evidence="2">
    <name type="scientific">Medioppia subpectinata</name>
    <dbReference type="NCBI Taxonomy" id="1979941"/>
    <lineage>
        <taxon>Eukaryota</taxon>
        <taxon>Metazoa</taxon>
        <taxon>Ecdysozoa</taxon>
        <taxon>Arthropoda</taxon>
        <taxon>Chelicerata</taxon>
        <taxon>Arachnida</taxon>
        <taxon>Acari</taxon>
        <taxon>Acariformes</taxon>
        <taxon>Sarcoptiformes</taxon>
        <taxon>Oribatida</taxon>
        <taxon>Brachypylina</taxon>
        <taxon>Oppioidea</taxon>
        <taxon>Oppiidae</taxon>
        <taxon>Medioppia</taxon>
    </lineage>
</organism>
<accession>A0A7R9L5Y2</accession>
<proteinExistence type="predicted"/>
<protein>
    <submittedName>
        <fullName evidence="2">Uncharacterized protein</fullName>
    </submittedName>
</protein>
<evidence type="ECO:0000313" key="2">
    <source>
        <dbReference type="EMBL" id="CAD7635541.1"/>
    </source>
</evidence>
<gene>
    <name evidence="2" type="ORF">OSB1V03_LOCUS15932</name>
</gene>
<dbReference type="Proteomes" id="UP000759131">
    <property type="component" value="Unassembled WGS sequence"/>
</dbReference>
<feature type="compositionally biased region" description="Polar residues" evidence="1">
    <location>
        <begin position="88"/>
        <end position="101"/>
    </location>
</feature>
<dbReference type="EMBL" id="CAJPIZ010017119">
    <property type="protein sequence ID" value="CAG2115971.1"/>
    <property type="molecule type" value="Genomic_DNA"/>
</dbReference>